<sequence>MGNPQHYSVELPCRCLALINGLWHEASKLHGEENPELGPLTSTFLVSMSMPILTIPLERVERQIGKAEDQAYADDRHLGPKAADAFVDVIRKGKLGEAAFYKEGAWRFVSVRKGPFPNIASGLPEDLAEALSGDDAVEAARAMEASQWVSILRNAMAHGGIAYLDETGRSSHGTPAKMFAFVSGKYAKPKCQHAEANCRFGMGKLEGLNILRISETDYRQFLEAWVAWLGATKIAKMPAA</sequence>
<dbReference type="EMBL" id="MUAV01000049">
    <property type="protein sequence ID" value="RAP39495.1"/>
    <property type="molecule type" value="Genomic_DNA"/>
</dbReference>
<protein>
    <recommendedName>
        <fullName evidence="3">pEK499-p136 HEPN domain-containing protein</fullName>
    </recommendedName>
</protein>
<proteinExistence type="predicted"/>
<organism evidence="1 2">
    <name type="scientific">Rhodovulum viride</name>
    <dbReference type="NCBI Taxonomy" id="1231134"/>
    <lineage>
        <taxon>Bacteria</taxon>
        <taxon>Pseudomonadati</taxon>
        <taxon>Pseudomonadota</taxon>
        <taxon>Alphaproteobacteria</taxon>
        <taxon>Rhodobacterales</taxon>
        <taxon>Paracoccaceae</taxon>
        <taxon>Rhodovulum</taxon>
    </lineage>
</organism>
<evidence type="ECO:0008006" key="3">
    <source>
        <dbReference type="Google" id="ProtNLM"/>
    </source>
</evidence>
<gene>
    <name evidence="1" type="ORF">BYZ73_20205</name>
</gene>
<accession>A0ABX9DAY4</accession>
<evidence type="ECO:0000313" key="1">
    <source>
        <dbReference type="EMBL" id="RAP39495.1"/>
    </source>
</evidence>
<evidence type="ECO:0000313" key="2">
    <source>
        <dbReference type="Proteomes" id="UP000248659"/>
    </source>
</evidence>
<dbReference type="RefSeq" id="WP_112317445.1">
    <property type="nucleotide sequence ID" value="NZ_MUAV01000049.1"/>
</dbReference>
<comment type="caution">
    <text evidence="1">The sequence shown here is derived from an EMBL/GenBank/DDBJ whole genome shotgun (WGS) entry which is preliminary data.</text>
</comment>
<keyword evidence="2" id="KW-1185">Reference proteome</keyword>
<dbReference type="Proteomes" id="UP000248659">
    <property type="component" value="Unassembled WGS sequence"/>
</dbReference>
<name>A0ABX9DAY4_9RHOB</name>
<reference evidence="1 2" key="1">
    <citation type="submission" date="2017-01" db="EMBL/GenBank/DDBJ databases">
        <title>Genome sequence of Rhodovulum viride JA756.</title>
        <authorList>
            <person name="Lakshmi K.V."/>
            <person name="Tushar L.D."/>
            <person name="Sasikala C."/>
            <person name="Venkataramana C."/>
        </authorList>
    </citation>
    <scope>NUCLEOTIDE SEQUENCE [LARGE SCALE GENOMIC DNA]</scope>
    <source>
        <strain evidence="1 2">JA756</strain>
    </source>
</reference>